<feature type="transmembrane region" description="Helical" evidence="8">
    <location>
        <begin position="293"/>
        <end position="312"/>
    </location>
</feature>
<evidence type="ECO:0000256" key="4">
    <source>
        <dbReference type="ARBA" id="ARBA00022475"/>
    </source>
</evidence>
<reference evidence="9 10" key="1">
    <citation type="journal article" date="2014" name="Genome Announc.">
        <title>Draft Genome Sequence of Fervidicella metallireducens Strain AeBT, an Iron-Reducing Thermoanaerobe from the Great Artesian Basin.</title>
        <authorList>
            <person name="Patel B.K."/>
        </authorList>
    </citation>
    <scope>NUCLEOTIDE SEQUENCE [LARGE SCALE GENOMIC DNA]</scope>
    <source>
        <strain evidence="9 10">AeB</strain>
    </source>
</reference>
<dbReference type="CDD" id="cd06550">
    <property type="entry name" value="TM_ABC_iron-siderophores_like"/>
    <property type="match status" value="1"/>
</dbReference>
<keyword evidence="4" id="KW-1003">Cell membrane</keyword>
<keyword evidence="7 8" id="KW-0472">Membrane</keyword>
<keyword evidence="6 8" id="KW-1133">Transmembrane helix</keyword>
<sequence>MTFEDRKKNYKSLILISIVVLLLLILSTIAFGAANITLEDSLNIILSKIPILKRFSNMQNISSAHAAILLNIRLPRILLSCIVGMGLSIVGAVYQGIFNNPMADPYVLGISSGAALGAAIAIVFHVESMFLGISGVAFSAFLFSILTTLVVYNIARVGNKAPTVNLLLAGVAVSFFLSSLISIIMILNRNELDKIVFWTMGSLSAANWKQVIFLFVVTVPLFLVMLFFSRDINIILLGDDSAKSLGINVELVKKIMLLISSVLIASIVSVSGIIGFVGLIIPHIVKLLIGSDHRILIPFSAIIGACFMLLSDTLARTLLAPTEIPVGAITSLFGAPYFIYLLYKTKKRVL</sequence>
<dbReference type="RefSeq" id="WP_035379484.1">
    <property type="nucleotide sequence ID" value="NZ_AZQP01000018.1"/>
</dbReference>
<dbReference type="GO" id="GO:0005886">
    <property type="term" value="C:plasma membrane"/>
    <property type="evidence" value="ECO:0007669"/>
    <property type="project" value="UniProtKB-SubCell"/>
</dbReference>
<feature type="transmembrane region" description="Helical" evidence="8">
    <location>
        <begin position="77"/>
        <end position="94"/>
    </location>
</feature>
<dbReference type="EMBL" id="AZQP01000018">
    <property type="protein sequence ID" value="EYE88554.1"/>
    <property type="molecule type" value="Genomic_DNA"/>
</dbReference>
<feature type="transmembrane region" description="Helical" evidence="8">
    <location>
        <begin position="166"/>
        <end position="187"/>
    </location>
</feature>
<dbReference type="Pfam" id="PF01032">
    <property type="entry name" value="FecCD"/>
    <property type="match status" value="1"/>
</dbReference>
<evidence type="ECO:0000256" key="3">
    <source>
        <dbReference type="ARBA" id="ARBA00022448"/>
    </source>
</evidence>
<organism evidence="9 10">
    <name type="scientific">Fervidicella metallireducens AeB</name>
    <dbReference type="NCBI Taxonomy" id="1403537"/>
    <lineage>
        <taxon>Bacteria</taxon>
        <taxon>Bacillati</taxon>
        <taxon>Bacillota</taxon>
        <taxon>Clostridia</taxon>
        <taxon>Eubacteriales</taxon>
        <taxon>Clostridiaceae</taxon>
        <taxon>Fervidicella</taxon>
    </lineage>
</organism>
<evidence type="ECO:0000256" key="7">
    <source>
        <dbReference type="ARBA" id="ARBA00023136"/>
    </source>
</evidence>
<feature type="transmembrane region" description="Helical" evidence="8">
    <location>
        <begin position="324"/>
        <end position="343"/>
    </location>
</feature>
<keyword evidence="5 8" id="KW-0812">Transmembrane</keyword>
<evidence type="ECO:0000256" key="5">
    <source>
        <dbReference type="ARBA" id="ARBA00022692"/>
    </source>
</evidence>
<protein>
    <submittedName>
        <fullName evidence="9">Corrinoid ABC transporter permease</fullName>
    </submittedName>
</protein>
<evidence type="ECO:0000313" key="9">
    <source>
        <dbReference type="EMBL" id="EYE88554.1"/>
    </source>
</evidence>
<accession>A0A017RW08</accession>
<feature type="transmembrane region" description="Helical" evidence="8">
    <location>
        <begin position="130"/>
        <end position="154"/>
    </location>
</feature>
<gene>
    <name evidence="9" type="primary">btuC</name>
    <name evidence="9" type="ORF">Q428_07250</name>
</gene>
<evidence type="ECO:0000256" key="6">
    <source>
        <dbReference type="ARBA" id="ARBA00022989"/>
    </source>
</evidence>
<feature type="transmembrane region" description="Helical" evidence="8">
    <location>
        <begin position="12"/>
        <end position="34"/>
    </location>
</feature>
<feature type="transmembrane region" description="Helical" evidence="8">
    <location>
        <begin position="207"/>
        <end position="228"/>
    </location>
</feature>
<comment type="similarity">
    <text evidence="2">Belongs to the binding-protein-dependent transport system permease family. FecCD subfamily.</text>
</comment>
<feature type="transmembrane region" description="Helical" evidence="8">
    <location>
        <begin position="255"/>
        <end position="281"/>
    </location>
</feature>
<dbReference type="FunFam" id="1.10.3470.10:FF:000001">
    <property type="entry name" value="Vitamin B12 ABC transporter permease BtuC"/>
    <property type="match status" value="1"/>
</dbReference>
<dbReference type="Proteomes" id="UP000019681">
    <property type="component" value="Unassembled WGS sequence"/>
</dbReference>
<evidence type="ECO:0000256" key="1">
    <source>
        <dbReference type="ARBA" id="ARBA00004651"/>
    </source>
</evidence>
<feature type="transmembrane region" description="Helical" evidence="8">
    <location>
        <begin position="106"/>
        <end position="124"/>
    </location>
</feature>
<dbReference type="AlphaFoldDB" id="A0A017RW08"/>
<evidence type="ECO:0000256" key="8">
    <source>
        <dbReference type="SAM" id="Phobius"/>
    </source>
</evidence>
<keyword evidence="10" id="KW-1185">Reference proteome</keyword>
<dbReference type="GO" id="GO:0022857">
    <property type="term" value="F:transmembrane transporter activity"/>
    <property type="evidence" value="ECO:0007669"/>
    <property type="project" value="InterPro"/>
</dbReference>
<dbReference type="GO" id="GO:0033214">
    <property type="term" value="P:siderophore-iron import into cell"/>
    <property type="evidence" value="ECO:0007669"/>
    <property type="project" value="TreeGrafter"/>
</dbReference>
<evidence type="ECO:0000256" key="2">
    <source>
        <dbReference type="ARBA" id="ARBA00007935"/>
    </source>
</evidence>
<name>A0A017RW08_9CLOT</name>
<dbReference type="STRING" id="1403537.Q428_07250"/>
<evidence type="ECO:0000313" key="10">
    <source>
        <dbReference type="Proteomes" id="UP000019681"/>
    </source>
</evidence>
<comment type="subcellular location">
    <subcellularLocation>
        <location evidence="1">Cell membrane</location>
        <topology evidence="1">Multi-pass membrane protein</topology>
    </subcellularLocation>
</comment>
<keyword evidence="3" id="KW-0813">Transport</keyword>
<dbReference type="PANTHER" id="PTHR30472">
    <property type="entry name" value="FERRIC ENTEROBACTIN TRANSPORT SYSTEM PERMEASE PROTEIN"/>
    <property type="match status" value="1"/>
</dbReference>
<dbReference type="Gene3D" id="1.10.3470.10">
    <property type="entry name" value="ABC transporter involved in vitamin B12 uptake, BtuC"/>
    <property type="match status" value="1"/>
</dbReference>
<comment type="caution">
    <text evidence="9">The sequence shown here is derived from an EMBL/GenBank/DDBJ whole genome shotgun (WGS) entry which is preliminary data.</text>
</comment>
<dbReference type="SUPFAM" id="SSF81345">
    <property type="entry name" value="ABC transporter involved in vitamin B12 uptake, BtuC"/>
    <property type="match status" value="1"/>
</dbReference>
<proteinExistence type="inferred from homology"/>
<dbReference type="InterPro" id="IPR037294">
    <property type="entry name" value="ABC_BtuC-like"/>
</dbReference>
<dbReference type="InterPro" id="IPR000522">
    <property type="entry name" value="ABC_transptr_permease_BtuC"/>
</dbReference>
<dbReference type="OrthoDB" id="9792889at2"/>
<dbReference type="PANTHER" id="PTHR30472:SF25">
    <property type="entry name" value="ABC TRANSPORTER PERMEASE PROTEIN MJ0876-RELATED"/>
    <property type="match status" value="1"/>
</dbReference>